<dbReference type="InterPro" id="IPR036322">
    <property type="entry name" value="WD40_repeat_dom_sf"/>
</dbReference>
<dbReference type="EMBL" id="MU069596">
    <property type="protein sequence ID" value="KAF5837969.1"/>
    <property type="molecule type" value="Genomic_DNA"/>
</dbReference>
<feature type="region of interest" description="Disordered" evidence="2">
    <location>
        <begin position="394"/>
        <end position="464"/>
    </location>
</feature>
<feature type="compositionally biased region" description="Low complexity" evidence="2">
    <location>
        <begin position="164"/>
        <end position="191"/>
    </location>
</feature>
<dbReference type="PROSITE" id="PS50294">
    <property type="entry name" value="WD_REPEATS_REGION"/>
    <property type="match status" value="1"/>
</dbReference>
<keyword evidence="4" id="KW-1185">Reference proteome</keyword>
<feature type="region of interest" description="Disordered" evidence="2">
    <location>
        <begin position="495"/>
        <end position="523"/>
    </location>
</feature>
<protein>
    <submittedName>
        <fullName evidence="3">Uncharacterized protein</fullName>
    </submittedName>
</protein>
<feature type="compositionally biased region" description="Pro residues" evidence="2">
    <location>
        <begin position="240"/>
        <end position="253"/>
    </location>
</feature>
<accession>A0ABQ7GTN7</accession>
<evidence type="ECO:0000256" key="1">
    <source>
        <dbReference type="PROSITE-ProRule" id="PRU00221"/>
    </source>
</evidence>
<reference evidence="3" key="1">
    <citation type="submission" date="2017-08" db="EMBL/GenBank/DDBJ databases">
        <authorList>
            <person name="Polle J.E."/>
            <person name="Barry K."/>
            <person name="Cushman J."/>
            <person name="Schmutz J."/>
            <person name="Tran D."/>
            <person name="Hathwaick L.T."/>
            <person name="Yim W.C."/>
            <person name="Jenkins J."/>
            <person name="Mckie-Krisberg Z.M."/>
            <person name="Prochnik S."/>
            <person name="Lindquist E."/>
            <person name="Dockter R.B."/>
            <person name="Adam C."/>
            <person name="Molina H."/>
            <person name="Bunkerborg J."/>
            <person name="Jin E."/>
            <person name="Buchheim M."/>
            <person name="Magnuson J."/>
        </authorList>
    </citation>
    <scope>NUCLEOTIDE SEQUENCE</scope>
    <source>
        <strain evidence="3">CCAP 19/18</strain>
    </source>
</reference>
<feature type="compositionally biased region" description="Low complexity" evidence="2">
    <location>
        <begin position="254"/>
        <end position="272"/>
    </location>
</feature>
<dbReference type="Pfam" id="PF00400">
    <property type="entry name" value="WD40"/>
    <property type="match status" value="3"/>
</dbReference>
<comment type="caution">
    <text evidence="3">The sequence shown here is derived from an EMBL/GenBank/DDBJ whole genome shotgun (WGS) entry which is preliminary data.</text>
</comment>
<feature type="compositionally biased region" description="Polar residues" evidence="2">
    <location>
        <begin position="440"/>
        <end position="455"/>
    </location>
</feature>
<sequence length="901" mass="94310">MELSSHSGDLRPASTAAGCSDLEGPYGDPPNTNSMPIGLTADDLQLARHEATSSLQLLLLFLKEAKQHKERELSVLGSQLRVLERDLNSVTYKTRQGGGYVQPPQQQQPPPGVGAAAPPQRHKRVQICTGAGPPSEAGVGQAGGHSRQGPQAAVKQEREEARGEAAAAATAPVQVPASASAPASAALPSVRVKVEEGGQENEHPMPPAATDALAAAPGSQADPSPAQSHPQSAPLVLPSNPAPPQPGPMPPLTQPAEAGGPSRAAGAAATAAQVPEIPAPRASPAGLSLPIPSSALQIADLAREIHGMGQEQVVGGVRKLGGVDRHESPPPTATPPEELSALRAAKKRRIMTQFEQLQSCYLQLRAPGSTGEGQRPQDGLERQEQLTTMLRQLSPPAHSLPPPPLPPLSPPPLPHQQQPQQQQQQQEAQPSRPSICPTLHASSSTLTPESGSPQEQDAALPAAAAAAAAAAATADDQGDGDQQQPLKHRRLAQLGSTAGSSEPCREEGATTAGLAAPHRNNSSNNLQQFSQVLSTVTQHSRLSVQAEVPYAACGGWLRTSSASTVGVASYPQPSTAILDMEFDMEEELLATCEFVVHCHAAHEKRVWALDFSPNGCGDQQPGGCSGGGHLLASGSDDRMLKVWSPKEHCHVAAVDTGANVCSVRFNPWREHLIAAGSAAHTALVFDLRMMRVGGTGAGTCGAAAPTTVPLASFGGHRKAVAYVRWAGEDEVLSASTDSMLRLWSLRGAPHKGGADAATADAATHLPAASAAETGKHTHMGRMGSSGAWADEHWGEAVRTYSGHTNERNFVGLSQAGNYIATGSETGEVFIYLKHINTPSIRHRLTSSYPPANAQHAFHLHHRHHAQQQSPPFISAVSWRQRSQTLMAANSQGHLWALALQP</sequence>
<dbReference type="PANTHER" id="PTHR44080">
    <property type="entry name" value="E3 UBIQUITIN-PROTEIN LIGASE COP1"/>
    <property type="match status" value="1"/>
</dbReference>
<evidence type="ECO:0000313" key="4">
    <source>
        <dbReference type="Proteomes" id="UP000815325"/>
    </source>
</evidence>
<dbReference type="InterPro" id="IPR042755">
    <property type="entry name" value="COP1"/>
</dbReference>
<dbReference type="SMART" id="SM00320">
    <property type="entry name" value="WD40"/>
    <property type="match status" value="4"/>
</dbReference>
<dbReference type="Proteomes" id="UP000815325">
    <property type="component" value="Unassembled WGS sequence"/>
</dbReference>
<feature type="compositionally biased region" description="Pro residues" evidence="2">
    <location>
        <begin position="398"/>
        <end position="414"/>
    </location>
</feature>
<feature type="region of interest" description="Disordered" evidence="2">
    <location>
        <begin position="1"/>
        <end position="31"/>
    </location>
</feature>
<dbReference type="InterPro" id="IPR015943">
    <property type="entry name" value="WD40/YVTN_repeat-like_dom_sf"/>
</dbReference>
<proteinExistence type="predicted"/>
<gene>
    <name evidence="3" type="ORF">DUNSADRAFT_3629</name>
</gene>
<organism evidence="3 4">
    <name type="scientific">Dunaliella salina</name>
    <name type="common">Green alga</name>
    <name type="synonym">Protococcus salinus</name>
    <dbReference type="NCBI Taxonomy" id="3046"/>
    <lineage>
        <taxon>Eukaryota</taxon>
        <taxon>Viridiplantae</taxon>
        <taxon>Chlorophyta</taxon>
        <taxon>core chlorophytes</taxon>
        <taxon>Chlorophyceae</taxon>
        <taxon>CS clade</taxon>
        <taxon>Chlamydomonadales</taxon>
        <taxon>Dunaliellaceae</taxon>
        <taxon>Dunaliella</taxon>
    </lineage>
</organism>
<keyword evidence="1" id="KW-0853">WD repeat</keyword>
<feature type="region of interest" description="Disordered" evidence="2">
    <location>
        <begin position="94"/>
        <end position="273"/>
    </location>
</feature>
<evidence type="ECO:0000256" key="2">
    <source>
        <dbReference type="SAM" id="MobiDB-lite"/>
    </source>
</evidence>
<dbReference type="PANTHER" id="PTHR44080:SF1">
    <property type="entry name" value="E3 UBIQUITIN-PROTEIN LIGASE COP1"/>
    <property type="match status" value="1"/>
</dbReference>
<feature type="compositionally biased region" description="Low complexity" evidence="2">
    <location>
        <begin position="208"/>
        <end position="234"/>
    </location>
</feature>
<feature type="compositionally biased region" description="Low complexity" evidence="2">
    <location>
        <begin position="415"/>
        <end position="434"/>
    </location>
</feature>
<dbReference type="SUPFAM" id="SSF50978">
    <property type="entry name" value="WD40 repeat-like"/>
    <property type="match status" value="1"/>
</dbReference>
<feature type="repeat" description="WD" evidence="1">
    <location>
        <begin position="713"/>
        <end position="746"/>
    </location>
</feature>
<dbReference type="InterPro" id="IPR001680">
    <property type="entry name" value="WD40_rpt"/>
</dbReference>
<name>A0ABQ7GTN7_DUNSA</name>
<dbReference type="Gene3D" id="2.130.10.10">
    <property type="entry name" value="YVTN repeat-like/Quinoprotein amine dehydrogenase"/>
    <property type="match status" value="2"/>
</dbReference>
<evidence type="ECO:0000313" key="3">
    <source>
        <dbReference type="EMBL" id="KAF5837969.1"/>
    </source>
</evidence>
<dbReference type="PROSITE" id="PS50082">
    <property type="entry name" value="WD_REPEATS_2"/>
    <property type="match status" value="1"/>
</dbReference>
<feature type="compositionally biased region" description="Basic and acidic residues" evidence="2">
    <location>
        <begin position="192"/>
        <end position="203"/>
    </location>
</feature>